<evidence type="ECO:0000256" key="1">
    <source>
        <dbReference type="SAM" id="Phobius"/>
    </source>
</evidence>
<dbReference type="AlphaFoldDB" id="A0A0R3SML0"/>
<name>A0A0R3SML0_HYMDI</name>
<protein>
    <submittedName>
        <fullName evidence="2">Secreted protein</fullName>
    </submittedName>
</protein>
<evidence type="ECO:0000313" key="2">
    <source>
        <dbReference type="WBParaSite" id="HDID_0000617501-mRNA-1"/>
    </source>
</evidence>
<proteinExistence type="predicted"/>
<keyword evidence="1" id="KW-0812">Transmembrane</keyword>
<keyword evidence="1" id="KW-1133">Transmembrane helix</keyword>
<organism evidence="2">
    <name type="scientific">Hymenolepis diminuta</name>
    <name type="common">Rat tapeworm</name>
    <dbReference type="NCBI Taxonomy" id="6216"/>
    <lineage>
        <taxon>Eukaryota</taxon>
        <taxon>Metazoa</taxon>
        <taxon>Spiralia</taxon>
        <taxon>Lophotrochozoa</taxon>
        <taxon>Platyhelminthes</taxon>
        <taxon>Cestoda</taxon>
        <taxon>Eucestoda</taxon>
        <taxon>Cyclophyllidea</taxon>
        <taxon>Hymenolepididae</taxon>
        <taxon>Hymenolepis</taxon>
    </lineage>
</organism>
<dbReference type="WBParaSite" id="HDID_0000617501-mRNA-1">
    <property type="protein sequence ID" value="HDID_0000617501-mRNA-1"/>
    <property type="gene ID" value="HDID_0000617501"/>
</dbReference>
<feature type="transmembrane region" description="Helical" evidence="1">
    <location>
        <begin position="74"/>
        <end position="96"/>
    </location>
</feature>
<keyword evidence="1" id="KW-0472">Membrane</keyword>
<reference evidence="2" key="1">
    <citation type="submission" date="2017-02" db="UniProtKB">
        <authorList>
            <consortium name="WormBaseParasite"/>
        </authorList>
    </citation>
    <scope>IDENTIFICATION</scope>
</reference>
<accession>A0A0R3SML0</accession>
<sequence>LSSLINMKVIGVCASSQRQIFTLFSIELDSVAQQHNIFHCPVEKEVSNWLNPVLRLNCGHRVSFDRAFDTPLPLLLLLTCFNMASCVFCAPFLFCFI</sequence>